<protein>
    <submittedName>
        <fullName evidence="1">Uncharacterized protein</fullName>
    </submittedName>
</protein>
<dbReference type="AlphaFoldDB" id="A0ABD0K6T5"/>
<accession>A0ABD0K6T5</accession>
<evidence type="ECO:0000313" key="2">
    <source>
        <dbReference type="Proteomes" id="UP001519460"/>
    </source>
</evidence>
<reference evidence="1 2" key="1">
    <citation type="journal article" date="2023" name="Sci. Data">
        <title>Genome assembly of the Korean intertidal mud-creeper Batillaria attramentaria.</title>
        <authorList>
            <person name="Patra A.K."/>
            <person name="Ho P.T."/>
            <person name="Jun S."/>
            <person name="Lee S.J."/>
            <person name="Kim Y."/>
            <person name="Won Y.J."/>
        </authorList>
    </citation>
    <scope>NUCLEOTIDE SEQUENCE [LARGE SCALE GENOMIC DNA]</scope>
    <source>
        <strain evidence="1">Wonlab-2016</strain>
    </source>
</reference>
<organism evidence="1 2">
    <name type="scientific">Batillaria attramentaria</name>
    <dbReference type="NCBI Taxonomy" id="370345"/>
    <lineage>
        <taxon>Eukaryota</taxon>
        <taxon>Metazoa</taxon>
        <taxon>Spiralia</taxon>
        <taxon>Lophotrochozoa</taxon>
        <taxon>Mollusca</taxon>
        <taxon>Gastropoda</taxon>
        <taxon>Caenogastropoda</taxon>
        <taxon>Sorbeoconcha</taxon>
        <taxon>Cerithioidea</taxon>
        <taxon>Batillariidae</taxon>
        <taxon>Batillaria</taxon>
    </lineage>
</organism>
<proteinExistence type="predicted"/>
<comment type="caution">
    <text evidence="1">The sequence shown here is derived from an EMBL/GenBank/DDBJ whole genome shotgun (WGS) entry which is preliminary data.</text>
</comment>
<gene>
    <name evidence="1" type="ORF">BaRGS_00026174</name>
</gene>
<evidence type="ECO:0000313" key="1">
    <source>
        <dbReference type="EMBL" id="KAK7482573.1"/>
    </source>
</evidence>
<name>A0ABD0K6T5_9CAEN</name>
<dbReference type="Proteomes" id="UP001519460">
    <property type="component" value="Unassembled WGS sequence"/>
</dbReference>
<sequence length="130" mass="14197">MSQSFKTGAENPQHLITRCTGPSVRRLLAARNLPVFCKTSTSLINKSRVFGLNRQRFGGKIKARYRTIVCLYSGVYPSVSEKGAPADSADYLPGLAPLPVSMGRANCLPDRTASCVERREDGEGYFLLAV</sequence>
<keyword evidence="2" id="KW-1185">Reference proteome</keyword>
<dbReference type="EMBL" id="JACVVK020000242">
    <property type="protein sequence ID" value="KAK7482573.1"/>
    <property type="molecule type" value="Genomic_DNA"/>
</dbReference>